<feature type="compositionally biased region" description="Basic and acidic residues" evidence="1">
    <location>
        <begin position="1117"/>
        <end position="1155"/>
    </location>
</feature>
<feature type="region of interest" description="Disordered" evidence="1">
    <location>
        <begin position="223"/>
        <end position="335"/>
    </location>
</feature>
<feature type="compositionally biased region" description="Polar residues" evidence="1">
    <location>
        <begin position="1172"/>
        <end position="1183"/>
    </location>
</feature>
<feature type="compositionally biased region" description="Basic and acidic residues" evidence="1">
    <location>
        <begin position="1008"/>
        <end position="1047"/>
    </location>
</feature>
<sequence length="1224" mass="135888">MDAGGLSLRLGLPNLSLRKPKPTWENPVESISEEVGKINAGKHTCWEPTGRALDVWNEVRPQIKEFLDEFCRPNLAWVILEIYMIGKTKETSAPTILICSADRTTRKTIRKQIKEAGLLNKYPGFGLGDISEPPGKGRIARMGGDDTRTMSSSTALSLTRSGVIYTNNPTSLEAVLGRCFATYTSNGKRRSATGGPIVWLGGKAYQLTVGHFLRDDYTKEPDAESIYGSSTTDECSFDGDSDSDQDTAGEEGVPSSGSRTPDELLSRGSDDDEQTGEGSDSTQRSQILHPQSFASPPEGAKQIAQGSPSPSRRHPLLLGAGVGPTSSKTSASQSGTWVLTPEWEGALSREYVVGLTLDYALVRIKGLDNVSGLPGGASPRWLTKYSATHSDKNILAVIPDTKGSPVTVKGRLSPSASYIRYPGSRSFQEVFSVQLDKATLPQGLADGVCGSPVIDEETGHFCGHVVAGTPGAHFAFILPATRTLEDIEQRFGCKAEFRPDTNVKAAAGKQREKTAENPREDFTAGLLSTFRLVLEGSEGHKILRVYKHYGGNAHRFLRLVETETTEESPEGPDARVRLLDKEEDPVVPLYAVGPVVRLGFDVQVGFDGGDRPKIYSLLTMHDAFHFQQLITGYKTTAFSRRVLCRYIIPPALFRRFEENMEVGQMQIWEADVSGSSEPAESRVPSTIASPIFASWSATPSNIVANMAPVRPPQRIDREKVVVMKQPLPPVLVIFVDNGDSYKMLKLNLASATITESGDEINDSSNTLRFTNSSLESFTVKRSQMSFWGIQALTPAYSRQYAVLKSDLISLSAELRSKNEIKGIMRALSQVQLRWKGRDSNERRFLSLSEPVFELEGDIPSFSNIPLHWSTRETGREPDKSAGKKPAGEERDKRPITKSRSVMFETPEQPPHPRDRRAIVRLAESTSQPEGAEVPGPLLTRRSRGLDELIEAAEPEQRILSATPSSSPGYPGLLPRRLPPPPPSYSTITGRGRRDRDRLSPSSPLGRLFDPRVNDLDIFPPRREAPRDMWRSRRPSELDRLGSTRDEDTNPDSPEEPNVLGRLRRRMDEDRRYRNRRGDPDNGRANYADSDSERERRRSERERLEERFPYRNRLGGLDSERKNNVNSDSERERRRSSRERLPKVPSKKTGDSEYSRSSRSATTRSFDSDPETSRPQIKLSTASKGNDAKSPIKDRTPNLVSRNRSPSPVSGRRILRRSTSPLFWE</sequence>
<feature type="compositionally biased region" description="Basic and acidic residues" evidence="1">
    <location>
        <begin position="1185"/>
        <end position="1195"/>
    </location>
</feature>
<feature type="compositionally biased region" description="Basic and acidic residues" evidence="1">
    <location>
        <begin position="1065"/>
        <end position="1081"/>
    </location>
</feature>
<dbReference type="AlphaFoldDB" id="A0AAJ0FF64"/>
<feature type="compositionally biased region" description="Basic and acidic residues" evidence="1">
    <location>
        <begin position="869"/>
        <end position="894"/>
    </location>
</feature>
<feature type="compositionally biased region" description="Basic and acidic residues" evidence="1">
    <location>
        <begin position="260"/>
        <end position="269"/>
    </location>
</feature>
<feature type="compositionally biased region" description="Polar residues" evidence="1">
    <location>
        <begin position="276"/>
        <end position="294"/>
    </location>
</feature>
<comment type="caution">
    <text evidence="2">The sequence shown here is derived from an EMBL/GenBank/DDBJ whole genome shotgun (WGS) entry which is preliminary data.</text>
</comment>
<keyword evidence="3" id="KW-1185">Reference proteome</keyword>
<evidence type="ECO:0000256" key="1">
    <source>
        <dbReference type="SAM" id="MobiDB-lite"/>
    </source>
</evidence>
<gene>
    <name evidence="2" type="ORF">QBC47DRAFT_20277</name>
</gene>
<feature type="compositionally biased region" description="Basic and acidic residues" evidence="1">
    <location>
        <begin position="1090"/>
        <end position="1108"/>
    </location>
</feature>
<feature type="region of interest" description="Disordered" evidence="1">
    <location>
        <begin position="865"/>
        <end position="915"/>
    </location>
</feature>
<feature type="region of interest" description="Disordered" evidence="1">
    <location>
        <begin position="953"/>
        <end position="1224"/>
    </location>
</feature>
<accession>A0AAJ0FF64</accession>
<organism evidence="2 3">
    <name type="scientific">Echria macrotheca</name>
    <dbReference type="NCBI Taxonomy" id="438768"/>
    <lineage>
        <taxon>Eukaryota</taxon>
        <taxon>Fungi</taxon>
        <taxon>Dikarya</taxon>
        <taxon>Ascomycota</taxon>
        <taxon>Pezizomycotina</taxon>
        <taxon>Sordariomycetes</taxon>
        <taxon>Sordariomycetidae</taxon>
        <taxon>Sordariales</taxon>
        <taxon>Schizotheciaceae</taxon>
        <taxon>Echria</taxon>
    </lineage>
</organism>
<evidence type="ECO:0000313" key="2">
    <source>
        <dbReference type="EMBL" id="KAK1761038.1"/>
    </source>
</evidence>
<reference evidence="2" key="1">
    <citation type="submission" date="2023-06" db="EMBL/GenBank/DDBJ databases">
        <title>Genome-scale phylogeny and comparative genomics of the fungal order Sordariales.</title>
        <authorList>
            <consortium name="Lawrence Berkeley National Laboratory"/>
            <person name="Hensen N."/>
            <person name="Bonometti L."/>
            <person name="Westerberg I."/>
            <person name="Brannstrom I.O."/>
            <person name="Guillou S."/>
            <person name="Cros-Aarteil S."/>
            <person name="Calhoun S."/>
            <person name="Haridas S."/>
            <person name="Kuo A."/>
            <person name="Mondo S."/>
            <person name="Pangilinan J."/>
            <person name="Riley R."/>
            <person name="Labutti K."/>
            <person name="Andreopoulos B."/>
            <person name="Lipzen A."/>
            <person name="Chen C."/>
            <person name="Yanf M."/>
            <person name="Daum C."/>
            <person name="Ng V."/>
            <person name="Clum A."/>
            <person name="Steindorff A."/>
            <person name="Ohm R."/>
            <person name="Martin F."/>
            <person name="Silar P."/>
            <person name="Natvig D."/>
            <person name="Lalanne C."/>
            <person name="Gautier V."/>
            <person name="Ament-Velasquez S.L."/>
            <person name="Kruys A."/>
            <person name="Hutchinson M.I."/>
            <person name="Powell A.J."/>
            <person name="Barry K."/>
            <person name="Miller A.N."/>
            <person name="Grigoriev I.V."/>
            <person name="Debuchy R."/>
            <person name="Gladieux P."/>
            <person name="Thoren M.H."/>
            <person name="Johannesson H."/>
        </authorList>
    </citation>
    <scope>NUCLEOTIDE SEQUENCE</scope>
    <source>
        <strain evidence="2">PSN4</strain>
    </source>
</reference>
<dbReference type="EMBL" id="MU839827">
    <property type="protein sequence ID" value="KAK1761038.1"/>
    <property type="molecule type" value="Genomic_DNA"/>
</dbReference>
<proteinExistence type="predicted"/>
<feature type="compositionally biased region" description="Polar residues" evidence="1">
    <location>
        <begin position="324"/>
        <end position="335"/>
    </location>
</feature>
<feature type="compositionally biased region" description="Polar residues" evidence="1">
    <location>
        <begin position="1197"/>
        <end position="1207"/>
    </location>
</feature>
<evidence type="ECO:0000313" key="3">
    <source>
        <dbReference type="Proteomes" id="UP001239445"/>
    </source>
</evidence>
<name>A0AAJ0FF64_9PEZI</name>
<dbReference type="Proteomes" id="UP001239445">
    <property type="component" value="Unassembled WGS sequence"/>
</dbReference>
<feature type="compositionally biased region" description="Low complexity" evidence="1">
    <location>
        <begin position="963"/>
        <end position="975"/>
    </location>
</feature>
<feature type="compositionally biased region" description="Acidic residues" evidence="1">
    <location>
        <begin position="235"/>
        <end position="249"/>
    </location>
</feature>
<protein>
    <submittedName>
        <fullName evidence="2">Uncharacterized protein</fullName>
    </submittedName>
</protein>